<dbReference type="SUPFAM" id="SSF56672">
    <property type="entry name" value="DNA/RNA polymerases"/>
    <property type="match status" value="1"/>
</dbReference>
<dbReference type="Gene3D" id="3.30.70.270">
    <property type="match status" value="1"/>
</dbReference>
<dbReference type="InterPro" id="IPR043502">
    <property type="entry name" value="DNA/RNA_pol_sf"/>
</dbReference>
<protein>
    <recommendedName>
        <fullName evidence="1">Reverse transcriptase/retrotransposon-derived protein RNase H-like domain-containing protein</fullName>
    </recommendedName>
</protein>
<evidence type="ECO:0000259" key="1">
    <source>
        <dbReference type="Pfam" id="PF17919"/>
    </source>
</evidence>
<dbReference type="AlphaFoldDB" id="A0AA38FSU3"/>
<name>A0AA38FSU3_TAXCH</name>
<evidence type="ECO:0000313" key="2">
    <source>
        <dbReference type="EMBL" id="KAH9308924.1"/>
    </source>
</evidence>
<proteinExistence type="predicted"/>
<organism evidence="2 3">
    <name type="scientific">Taxus chinensis</name>
    <name type="common">Chinese yew</name>
    <name type="synonym">Taxus wallichiana var. chinensis</name>
    <dbReference type="NCBI Taxonomy" id="29808"/>
    <lineage>
        <taxon>Eukaryota</taxon>
        <taxon>Viridiplantae</taxon>
        <taxon>Streptophyta</taxon>
        <taxon>Embryophyta</taxon>
        <taxon>Tracheophyta</taxon>
        <taxon>Spermatophyta</taxon>
        <taxon>Pinopsida</taxon>
        <taxon>Pinidae</taxon>
        <taxon>Conifers II</taxon>
        <taxon>Cupressales</taxon>
        <taxon>Taxaceae</taxon>
        <taxon>Taxus</taxon>
    </lineage>
</organism>
<gene>
    <name evidence="2" type="ORF">KI387_036835</name>
</gene>
<dbReference type="Pfam" id="PF17919">
    <property type="entry name" value="RT_RNaseH_2"/>
    <property type="match status" value="1"/>
</dbReference>
<feature type="domain" description="Reverse transcriptase/retrotransposon-derived protein RNase H-like" evidence="1">
    <location>
        <begin position="36"/>
        <end position="86"/>
    </location>
</feature>
<dbReference type="EMBL" id="JAHRHJ020000007">
    <property type="protein sequence ID" value="KAH9308924.1"/>
    <property type="molecule type" value="Genomic_DNA"/>
</dbReference>
<comment type="caution">
    <text evidence="2">The sequence shown here is derived from an EMBL/GenBank/DDBJ whole genome shotgun (WGS) entry which is preliminary data.</text>
</comment>
<dbReference type="InterPro" id="IPR041577">
    <property type="entry name" value="RT_RNaseH_2"/>
</dbReference>
<dbReference type="InterPro" id="IPR043128">
    <property type="entry name" value="Rev_trsase/Diguanyl_cyclase"/>
</dbReference>
<accession>A0AA38FSU3</accession>
<reference evidence="2 3" key="1">
    <citation type="journal article" date="2021" name="Nat. Plants">
        <title>The Taxus genome provides insights into paclitaxel biosynthesis.</title>
        <authorList>
            <person name="Xiong X."/>
            <person name="Gou J."/>
            <person name="Liao Q."/>
            <person name="Li Y."/>
            <person name="Zhou Q."/>
            <person name="Bi G."/>
            <person name="Li C."/>
            <person name="Du R."/>
            <person name="Wang X."/>
            <person name="Sun T."/>
            <person name="Guo L."/>
            <person name="Liang H."/>
            <person name="Lu P."/>
            <person name="Wu Y."/>
            <person name="Zhang Z."/>
            <person name="Ro D.K."/>
            <person name="Shang Y."/>
            <person name="Huang S."/>
            <person name="Yan J."/>
        </authorList>
    </citation>
    <scope>NUCLEOTIDE SEQUENCE [LARGE SCALE GENOMIC DNA]</scope>
    <source>
        <strain evidence="2">Ta-2019</strain>
    </source>
</reference>
<dbReference type="Proteomes" id="UP000824469">
    <property type="component" value="Unassembled WGS sequence"/>
</dbReference>
<feature type="non-terminal residue" evidence="2">
    <location>
        <position position="87"/>
    </location>
</feature>
<sequence>MVFKDTFNQCVVLSRSFQTVFNLFIISSIKNVHFEWDEHCQKAFDDLKDYLLSSPVLTPPREGEPFYLYISVTDHALGAMISHRDAN</sequence>
<evidence type="ECO:0000313" key="3">
    <source>
        <dbReference type="Proteomes" id="UP000824469"/>
    </source>
</evidence>
<keyword evidence="3" id="KW-1185">Reference proteome</keyword>